<dbReference type="PIRSF" id="PIRSF001549">
    <property type="entry name" value="His-tRNA_synth"/>
    <property type="match status" value="1"/>
</dbReference>
<keyword evidence="3" id="KW-0436">Ligase</keyword>
<dbReference type="GO" id="GO:0005737">
    <property type="term" value="C:cytoplasm"/>
    <property type="evidence" value="ECO:0007669"/>
    <property type="project" value="InterPro"/>
</dbReference>
<keyword evidence="3" id="KW-0030">Aminoacyl-tRNA synthetase</keyword>
<dbReference type="GO" id="GO:0004821">
    <property type="term" value="F:histidine-tRNA ligase activity"/>
    <property type="evidence" value="ECO:0007669"/>
    <property type="project" value="TreeGrafter"/>
</dbReference>
<dbReference type="InterPro" id="IPR004516">
    <property type="entry name" value="HisRS/HisZ"/>
</dbReference>
<dbReference type="GO" id="GO:0006427">
    <property type="term" value="P:histidyl-tRNA aminoacylation"/>
    <property type="evidence" value="ECO:0007669"/>
    <property type="project" value="TreeGrafter"/>
</dbReference>
<dbReference type="Pfam" id="PF13393">
    <property type="entry name" value="tRNA-synt_His"/>
    <property type="match status" value="2"/>
</dbReference>
<feature type="domain" description="Class II Histidinyl-tRNA synthetase (HisRS)-like catalytic core" evidence="2">
    <location>
        <begin position="10"/>
        <end position="229"/>
    </location>
</feature>
<organism evidence="3 4">
    <name type="scientific">Hyphomonas hirschiana VP5</name>
    <dbReference type="NCBI Taxonomy" id="1280951"/>
    <lineage>
        <taxon>Bacteria</taxon>
        <taxon>Pseudomonadati</taxon>
        <taxon>Pseudomonadota</taxon>
        <taxon>Alphaproteobacteria</taxon>
        <taxon>Hyphomonadales</taxon>
        <taxon>Hyphomonadaceae</taxon>
        <taxon>Hyphomonas</taxon>
    </lineage>
</organism>
<dbReference type="EMBL" id="ARYI01000001">
    <property type="protein sequence ID" value="KCZ96481.1"/>
    <property type="molecule type" value="Genomic_DNA"/>
</dbReference>
<feature type="binding site" evidence="1">
    <location>
        <position position="92"/>
    </location>
    <ligand>
        <name>L-histidine</name>
        <dbReference type="ChEBI" id="CHEBI:57595"/>
    </ligand>
</feature>
<dbReference type="PANTHER" id="PTHR43707:SF1">
    <property type="entry name" value="HISTIDINE--TRNA LIGASE, MITOCHONDRIAL-RELATED"/>
    <property type="match status" value="1"/>
</dbReference>
<reference evidence="3 4" key="1">
    <citation type="submission" date="2013-04" db="EMBL/GenBank/DDBJ databases">
        <title>Hyphomonas hirschiana VP5 Genome Sequencing.</title>
        <authorList>
            <person name="Lai Q."/>
            <person name="Shao Z."/>
        </authorList>
    </citation>
    <scope>NUCLEOTIDE SEQUENCE [LARGE SCALE GENOMIC DNA]</scope>
    <source>
        <strain evidence="3 4">VP5</strain>
    </source>
</reference>
<gene>
    <name evidence="3" type="ORF">HHI_02340</name>
</gene>
<feature type="binding site" evidence="1">
    <location>
        <position position="310"/>
    </location>
    <ligand>
        <name>L-histidine</name>
        <dbReference type="ChEBI" id="CHEBI:57595"/>
    </ligand>
</feature>
<dbReference type="OrthoDB" id="9797914at2"/>
<dbReference type="PANTHER" id="PTHR43707">
    <property type="entry name" value="HISTIDYL-TRNA SYNTHETASE"/>
    <property type="match status" value="1"/>
</dbReference>
<evidence type="ECO:0000313" key="4">
    <source>
        <dbReference type="Proteomes" id="UP000025061"/>
    </source>
</evidence>
<comment type="caution">
    <text evidence="3">The sequence shown here is derived from an EMBL/GenBank/DDBJ whole genome shotgun (WGS) entry which is preliminary data.</text>
</comment>
<dbReference type="Proteomes" id="UP000025061">
    <property type="component" value="Unassembled WGS sequence"/>
</dbReference>
<feature type="binding site" evidence="1">
    <location>
        <position position="109"/>
    </location>
    <ligand>
        <name>L-histidine</name>
        <dbReference type="ChEBI" id="CHEBI:57595"/>
    </ligand>
</feature>
<dbReference type="InterPro" id="IPR045864">
    <property type="entry name" value="aa-tRNA-synth_II/BPL/LPL"/>
</dbReference>
<evidence type="ECO:0000256" key="1">
    <source>
        <dbReference type="PIRSR" id="PIRSR001549-1"/>
    </source>
</evidence>
<dbReference type="Gene3D" id="3.30.930.10">
    <property type="entry name" value="Bira Bifunctional Protein, Domain 2"/>
    <property type="match status" value="2"/>
</dbReference>
<dbReference type="SUPFAM" id="SSF55681">
    <property type="entry name" value="Class II aaRS and biotin synthetases"/>
    <property type="match status" value="1"/>
</dbReference>
<evidence type="ECO:0000313" key="3">
    <source>
        <dbReference type="EMBL" id="KCZ96481.1"/>
    </source>
</evidence>
<feature type="binding site" evidence="1">
    <location>
        <position position="105"/>
    </location>
    <ligand>
        <name>L-histidine</name>
        <dbReference type="ChEBI" id="CHEBI:57595"/>
    </ligand>
</feature>
<feature type="binding site" evidence="1">
    <location>
        <begin position="61"/>
        <end position="63"/>
    </location>
    <ligand>
        <name>L-histidine</name>
        <dbReference type="ChEBI" id="CHEBI:57595"/>
    </ligand>
</feature>
<name>A0A059G166_9PROT</name>
<evidence type="ECO:0000259" key="2">
    <source>
        <dbReference type="Pfam" id="PF13393"/>
    </source>
</evidence>
<accession>A0A059G166</accession>
<feature type="domain" description="Class II Histidinyl-tRNA synthetase (HisRS)-like catalytic core" evidence="2">
    <location>
        <begin position="235"/>
        <end position="356"/>
    </location>
</feature>
<keyword evidence="4" id="KW-1185">Reference proteome</keyword>
<proteinExistence type="predicted"/>
<sequence length="373" mass="38961">MTHDALVAVARAVFEAAGGTPIDPDYVLPADIPLELSGEAVRARLCVFPDHRGADMVMRPDLTLPVAQREAARREAGEASAKTYTYAARAFRQPVAPDDQLEFTQVGLERFGYEAGAEADAELFALIHRAVEACGVQPSGVIMGDLAIFPAFIDALGLPGVTADLLKRAFRQEGGVRAVLDAAARPLEQEVAAVLDAADPAGALGELLLARSIPLAGGRSLAEIVEGLQARRAAIEAGGLSQPARAVLMALREVDCPLAEAAGALSALAEAHELRGAGAAIEALGARADAVLARVPAAVRTARFRTGFGRRFTYYDGFVFEVLAPGLEPTQPVATGGRYDGLIAGLANRRVSATGVGGVVRPDRMVRVRKGVS</sequence>
<protein>
    <submittedName>
        <fullName evidence="3">tRNA synthetase class II core domain-containing protein</fullName>
    </submittedName>
</protein>
<feature type="binding site" evidence="1">
    <location>
        <begin position="314"/>
        <end position="315"/>
    </location>
    <ligand>
        <name>L-histidine</name>
        <dbReference type="ChEBI" id="CHEBI:57595"/>
    </ligand>
</feature>
<dbReference type="AlphaFoldDB" id="A0A059G166"/>
<dbReference type="PATRIC" id="fig|1280951.3.peg.471"/>
<dbReference type="InterPro" id="IPR041715">
    <property type="entry name" value="HisRS-like_core"/>
</dbReference>
<dbReference type="RefSeq" id="WP_011645607.1">
    <property type="nucleotide sequence ID" value="NZ_ARYI01000001.1"/>
</dbReference>